<dbReference type="RefSeq" id="WP_182942690.1">
    <property type="nucleotide sequence ID" value="NZ_JABEQH010000007.1"/>
</dbReference>
<protein>
    <submittedName>
        <fullName evidence="1">Uncharacterized protein</fullName>
    </submittedName>
</protein>
<comment type="caution">
    <text evidence="1">The sequence shown here is derived from an EMBL/GenBank/DDBJ whole genome shotgun (WGS) entry which is preliminary data.</text>
</comment>
<gene>
    <name evidence="1" type="ORF">HLH21_06480</name>
</gene>
<dbReference type="AlphaFoldDB" id="A0A7W4J6Z4"/>
<organism evidence="1 2">
    <name type="scientific">Gluconacetobacter johannae</name>
    <dbReference type="NCBI Taxonomy" id="112140"/>
    <lineage>
        <taxon>Bacteria</taxon>
        <taxon>Pseudomonadati</taxon>
        <taxon>Pseudomonadota</taxon>
        <taxon>Alphaproteobacteria</taxon>
        <taxon>Acetobacterales</taxon>
        <taxon>Acetobacteraceae</taxon>
        <taxon>Gluconacetobacter</taxon>
    </lineage>
</organism>
<keyword evidence="2" id="KW-1185">Reference proteome</keyword>
<evidence type="ECO:0000313" key="1">
    <source>
        <dbReference type="EMBL" id="MBB2175577.1"/>
    </source>
</evidence>
<dbReference type="Proteomes" id="UP000561066">
    <property type="component" value="Unassembled WGS sequence"/>
</dbReference>
<dbReference type="EMBL" id="JABEQH010000007">
    <property type="protein sequence ID" value="MBB2175577.1"/>
    <property type="molecule type" value="Genomic_DNA"/>
</dbReference>
<sequence>MVMGTDTDRAKGAAPVTARGPRRMLMLLPLAAVLLLAACGPDYGDRGTRKFRGDGYGNVGYARGSYGFEGHGY</sequence>
<reference evidence="1 2" key="1">
    <citation type="submission" date="2020-04" db="EMBL/GenBank/DDBJ databases">
        <title>Description of novel Gluconacetobacter.</title>
        <authorList>
            <person name="Sombolestani A."/>
        </authorList>
    </citation>
    <scope>NUCLEOTIDE SEQUENCE [LARGE SCALE GENOMIC DNA]</scope>
    <source>
        <strain evidence="1 2">LMG 21312</strain>
    </source>
</reference>
<accession>A0A7W4J6Z4</accession>
<evidence type="ECO:0000313" key="2">
    <source>
        <dbReference type="Proteomes" id="UP000561066"/>
    </source>
</evidence>
<name>A0A7W4J6Z4_9PROT</name>
<proteinExistence type="predicted"/>